<dbReference type="FunFam" id="3.30.160.60:FF:002343">
    <property type="entry name" value="Zinc finger protein 33A"/>
    <property type="match status" value="1"/>
</dbReference>
<feature type="domain" description="C2H2-type" evidence="13">
    <location>
        <begin position="364"/>
        <end position="393"/>
    </location>
</feature>
<dbReference type="PANTHER" id="PTHR16515">
    <property type="entry name" value="PR DOMAIN ZINC FINGER PROTEIN"/>
    <property type="match status" value="1"/>
</dbReference>
<evidence type="ECO:0000256" key="6">
    <source>
        <dbReference type="ARBA" id="ARBA00022833"/>
    </source>
</evidence>
<evidence type="ECO:0000259" key="13">
    <source>
        <dbReference type="PROSITE" id="PS50157"/>
    </source>
</evidence>
<dbReference type="InterPro" id="IPR050331">
    <property type="entry name" value="Zinc_finger"/>
</dbReference>
<keyword evidence="9" id="KW-0804">Transcription</keyword>
<feature type="compositionally biased region" description="Low complexity" evidence="12">
    <location>
        <begin position="508"/>
        <end position="533"/>
    </location>
</feature>
<dbReference type="OrthoDB" id="427030at2759"/>
<evidence type="ECO:0000256" key="4">
    <source>
        <dbReference type="ARBA" id="ARBA00022737"/>
    </source>
</evidence>
<feature type="compositionally biased region" description="Basic residues" evidence="12">
    <location>
        <begin position="149"/>
        <end position="159"/>
    </location>
</feature>
<evidence type="ECO:0000313" key="15">
    <source>
        <dbReference type="Proteomes" id="UP000562929"/>
    </source>
</evidence>
<dbReference type="GO" id="GO:0010468">
    <property type="term" value="P:regulation of gene expression"/>
    <property type="evidence" value="ECO:0007669"/>
    <property type="project" value="TreeGrafter"/>
</dbReference>
<proteinExistence type="inferred from homology"/>
<feature type="compositionally biased region" description="Basic residues" evidence="12">
    <location>
        <begin position="485"/>
        <end position="495"/>
    </location>
</feature>
<dbReference type="Pfam" id="PF00096">
    <property type="entry name" value="zf-C2H2"/>
    <property type="match status" value="4"/>
</dbReference>
<comment type="subcellular location">
    <subcellularLocation>
        <location evidence="1">Nucleus</location>
    </subcellularLocation>
</comment>
<dbReference type="SMART" id="SM00355">
    <property type="entry name" value="ZnF_C2H2"/>
    <property type="match status" value="4"/>
</dbReference>
<feature type="compositionally biased region" description="Polar residues" evidence="12">
    <location>
        <begin position="246"/>
        <end position="260"/>
    </location>
</feature>
<feature type="compositionally biased region" description="Polar residues" evidence="12">
    <location>
        <begin position="301"/>
        <end position="315"/>
    </location>
</feature>
<keyword evidence="3" id="KW-0479">Metal-binding</keyword>
<feature type="domain" description="C2H2-type" evidence="13">
    <location>
        <begin position="334"/>
        <end position="363"/>
    </location>
</feature>
<comment type="similarity">
    <text evidence="2">Belongs to the krueppel C2H2-type zinc-finger protein family.</text>
</comment>
<dbReference type="PROSITE" id="PS50157">
    <property type="entry name" value="ZINC_FINGER_C2H2_2"/>
    <property type="match status" value="4"/>
</dbReference>
<evidence type="ECO:0000256" key="5">
    <source>
        <dbReference type="ARBA" id="ARBA00022771"/>
    </source>
</evidence>
<dbReference type="Gene3D" id="3.30.160.60">
    <property type="entry name" value="Classic Zinc Finger"/>
    <property type="match status" value="4"/>
</dbReference>
<gene>
    <name evidence="14" type="ORF">GQ602_000623</name>
</gene>
<dbReference type="AlphaFoldDB" id="A0A8H4QCG4"/>
<dbReference type="EMBL" id="JAACLJ010000001">
    <property type="protein sequence ID" value="KAF4595010.1"/>
    <property type="molecule type" value="Genomic_DNA"/>
</dbReference>
<feature type="domain" description="C2H2-type" evidence="13">
    <location>
        <begin position="422"/>
        <end position="447"/>
    </location>
</feature>
<dbReference type="SUPFAM" id="SSF57667">
    <property type="entry name" value="beta-beta-alpha zinc fingers"/>
    <property type="match status" value="2"/>
</dbReference>
<keyword evidence="10" id="KW-0539">Nucleus</keyword>
<feature type="domain" description="C2H2-type" evidence="13">
    <location>
        <begin position="394"/>
        <end position="421"/>
    </location>
</feature>
<evidence type="ECO:0000256" key="8">
    <source>
        <dbReference type="ARBA" id="ARBA00023125"/>
    </source>
</evidence>
<dbReference type="GO" id="GO:0008270">
    <property type="term" value="F:zinc ion binding"/>
    <property type="evidence" value="ECO:0007669"/>
    <property type="project" value="UniProtKB-KW"/>
</dbReference>
<evidence type="ECO:0000256" key="7">
    <source>
        <dbReference type="ARBA" id="ARBA00023015"/>
    </source>
</evidence>
<protein>
    <submittedName>
        <fullName evidence="14">Zinc finger, C2H2-type/integrase, DNA-binding protein</fullName>
    </submittedName>
</protein>
<feature type="compositionally biased region" description="Low complexity" evidence="12">
    <location>
        <begin position="229"/>
        <end position="245"/>
    </location>
</feature>
<comment type="caution">
    <text evidence="14">The sequence shown here is derived from an EMBL/GenBank/DDBJ whole genome shotgun (WGS) entry which is preliminary data.</text>
</comment>
<dbReference type="Proteomes" id="UP000562929">
    <property type="component" value="Unassembled WGS sequence"/>
</dbReference>
<feature type="region of interest" description="Disordered" evidence="12">
    <location>
        <begin position="127"/>
        <end position="260"/>
    </location>
</feature>
<evidence type="ECO:0000313" key="14">
    <source>
        <dbReference type="EMBL" id="KAF4595010.1"/>
    </source>
</evidence>
<keyword evidence="8 14" id="KW-0238">DNA-binding</keyword>
<feature type="region of interest" description="Disordered" evidence="12">
    <location>
        <begin position="485"/>
        <end position="601"/>
    </location>
</feature>
<evidence type="ECO:0000256" key="11">
    <source>
        <dbReference type="PROSITE-ProRule" id="PRU00042"/>
    </source>
</evidence>
<dbReference type="InterPro" id="IPR036236">
    <property type="entry name" value="Znf_C2H2_sf"/>
</dbReference>
<evidence type="ECO:0000256" key="1">
    <source>
        <dbReference type="ARBA" id="ARBA00004123"/>
    </source>
</evidence>
<evidence type="ECO:0000256" key="12">
    <source>
        <dbReference type="SAM" id="MobiDB-lite"/>
    </source>
</evidence>
<organism evidence="14 15">
    <name type="scientific">Ophiocordyceps camponoti-floridani</name>
    <dbReference type="NCBI Taxonomy" id="2030778"/>
    <lineage>
        <taxon>Eukaryota</taxon>
        <taxon>Fungi</taxon>
        <taxon>Dikarya</taxon>
        <taxon>Ascomycota</taxon>
        <taxon>Pezizomycotina</taxon>
        <taxon>Sordariomycetes</taxon>
        <taxon>Hypocreomycetidae</taxon>
        <taxon>Hypocreales</taxon>
        <taxon>Ophiocordycipitaceae</taxon>
        <taxon>Ophiocordyceps</taxon>
    </lineage>
</organism>
<keyword evidence="5 11" id="KW-0863">Zinc-finger</keyword>
<evidence type="ECO:0000256" key="10">
    <source>
        <dbReference type="ARBA" id="ARBA00023242"/>
    </source>
</evidence>
<reference evidence="14 15" key="1">
    <citation type="journal article" date="2020" name="G3 (Bethesda)">
        <title>Genetic Underpinnings of Host Manipulation by Ophiocordyceps as Revealed by Comparative Transcriptomics.</title>
        <authorList>
            <person name="Will I."/>
            <person name="Das B."/>
            <person name="Trinh T."/>
            <person name="Brachmann A."/>
            <person name="Ohm R.A."/>
            <person name="de Bekker C."/>
        </authorList>
    </citation>
    <scope>NUCLEOTIDE SEQUENCE [LARGE SCALE GENOMIC DNA]</scope>
    <source>
        <strain evidence="14 15">EC05</strain>
    </source>
</reference>
<feature type="compositionally biased region" description="Basic residues" evidence="12">
    <location>
        <begin position="572"/>
        <end position="583"/>
    </location>
</feature>
<dbReference type="InterPro" id="IPR013087">
    <property type="entry name" value="Znf_C2H2_type"/>
</dbReference>
<dbReference type="PANTHER" id="PTHR16515:SF66">
    <property type="entry name" value="C2H2-TYPE DOMAIN-CONTAINING PROTEIN"/>
    <property type="match status" value="1"/>
</dbReference>
<evidence type="ECO:0000256" key="9">
    <source>
        <dbReference type="ARBA" id="ARBA00023163"/>
    </source>
</evidence>
<dbReference type="FunFam" id="3.30.160.60:FF:001480">
    <property type="entry name" value="Si:cabz01071911.3"/>
    <property type="match status" value="1"/>
</dbReference>
<keyword evidence="7" id="KW-0805">Transcription regulation</keyword>
<accession>A0A8H4QCG4</accession>
<dbReference type="GO" id="GO:0005634">
    <property type="term" value="C:nucleus"/>
    <property type="evidence" value="ECO:0007669"/>
    <property type="project" value="UniProtKB-SubCell"/>
</dbReference>
<evidence type="ECO:0000256" key="3">
    <source>
        <dbReference type="ARBA" id="ARBA00022723"/>
    </source>
</evidence>
<sequence length="621" mass="69385">MVYSSTWTRLASILNQPSRSLKPDPDDWLPPWLQSPAAHGRPLAPAVCLDLLLPLLPGSHHLSSTILIIVLITTIGKLALTATPAAGPNWARWPHQGDFSIMDAPTFLPYDSRNPHLHQRPMTQQYVVGPPYNSATMPSSAPPPPPAPPHHHHHHHNHPPPHPYSNQQAFAYVPYQSPPPSTPIGSPYKHDVHQRPTLGQRMPPPPDTDPARHVPFRRGSKPLSEARRQSPSARSESQASSTARSMLSNNPTANSKTITYNETINPADRINFETDVDELMKAIQTKDEDEDDVPVRGQAPTPAQTPGSDSVSGPQSPVRPPTPTRSQTKSKKKWVCDGPSCNKRFVQKTHLDIHRRTHTGLKPYVCTKDNCGLTFSQRGNLKTHMRRHTGEKPFSCSICGKLFAQRGNVRSHEETHKGLKPFICRLDDCHKTFSQLGNMKTHQNNFHKETLQRLTTMFVKCAQMGEIPDEHQELFEYFKAHYKNSNKGIKGRGKARTVAPKAPKNDGHSQQQYQQHPPQPQQQAQHSPQQTQPQQPPPPLAFPHHLPMPNPQQPPQSTYLPGPAGPMGSIPRHAHHHHHHHHPAMFDPPQHPSSNGGGAAGMLYEDEHARQLAFSTERLYQ</sequence>
<dbReference type="PROSITE" id="PS00028">
    <property type="entry name" value="ZINC_FINGER_C2H2_1"/>
    <property type="match status" value="4"/>
</dbReference>
<keyword evidence="6" id="KW-0862">Zinc</keyword>
<name>A0A8H4QCG4_9HYPO</name>
<feature type="compositionally biased region" description="Pro residues" evidence="12">
    <location>
        <begin position="534"/>
        <end position="554"/>
    </location>
</feature>
<keyword evidence="15" id="KW-1185">Reference proteome</keyword>
<dbReference type="GO" id="GO:0003677">
    <property type="term" value="F:DNA binding"/>
    <property type="evidence" value="ECO:0007669"/>
    <property type="project" value="UniProtKB-KW"/>
</dbReference>
<feature type="region of interest" description="Disordered" evidence="12">
    <location>
        <begin position="284"/>
        <end position="335"/>
    </location>
</feature>
<evidence type="ECO:0000256" key="2">
    <source>
        <dbReference type="ARBA" id="ARBA00006991"/>
    </source>
</evidence>
<keyword evidence="4" id="KW-0677">Repeat</keyword>